<keyword evidence="3" id="KW-1185">Reference proteome</keyword>
<evidence type="ECO:0000313" key="3">
    <source>
        <dbReference type="Proteomes" id="UP000198761"/>
    </source>
</evidence>
<organism evidence="2 3">
    <name type="scientific">Gemmobacter aquatilis</name>
    <dbReference type="NCBI Taxonomy" id="933059"/>
    <lineage>
        <taxon>Bacteria</taxon>
        <taxon>Pseudomonadati</taxon>
        <taxon>Pseudomonadota</taxon>
        <taxon>Alphaproteobacteria</taxon>
        <taxon>Rhodobacterales</taxon>
        <taxon>Paracoccaceae</taxon>
        <taxon>Gemmobacter</taxon>
    </lineage>
</organism>
<proteinExistence type="predicted"/>
<dbReference type="EMBL" id="FOCE01000002">
    <property type="protein sequence ID" value="SEM94859.1"/>
    <property type="molecule type" value="Genomic_DNA"/>
</dbReference>
<keyword evidence="1" id="KW-0732">Signal</keyword>
<reference evidence="2 3" key="1">
    <citation type="submission" date="2016-10" db="EMBL/GenBank/DDBJ databases">
        <authorList>
            <person name="de Groot N.N."/>
        </authorList>
    </citation>
    <scope>NUCLEOTIDE SEQUENCE [LARGE SCALE GENOMIC DNA]</scope>
    <source>
        <strain evidence="2 3">DSM 3857</strain>
    </source>
</reference>
<dbReference type="Proteomes" id="UP000198761">
    <property type="component" value="Unassembled WGS sequence"/>
</dbReference>
<feature type="chain" id="PRO_5011645819" evidence="1">
    <location>
        <begin position="26"/>
        <end position="169"/>
    </location>
</feature>
<gene>
    <name evidence="2" type="ORF">SAMN04488103_102525</name>
</gene>
<name>A0A1H8CIX9_9RHOB</name>
<feature type="signal peptide" evidence="1">
    <location>
        <begin position="1"/>
        <end position="25"/>
    </location>
</feature>
<evidence type="ECO:0000256" key="1">
    <source>
        <dbReference type="SAM" id="SignalP"/>
    </source>
</evidence>
<dbReference type="AlphaFoldDB" id="A0A1H8CIX9"/>
<accession>A0A1H8CIX9</accession>
<protein>
    <submittedName>
        <fullName evidence="2">Uncharacterized protein</fullName>
    </submittedName>
</protein>
<dbReference type="RefSeq" id="WP_139201538.1">
    <property type="nucleotide sequence ID" value="NZ_FOCE01000002.1"/>
</dbReference>
<dbReference type="OrthoDB" id="7874218at2"/>
<sequence length="169" mass="17487">MNTTVLLRLALATACAVGAAAAAQAKIVAEPEMAAFCTGEAAAKLGTRPRNILTLPVEKSGGKYIVYGQSPAEGADVTTFECKFGSDRKYQGIKITSRPAGGASADNGGAPPAAMTRCRDMVGVPAKVETVSPLRPGFTEIILRENASGRRIACTASDAGEITDWVELN</sequence>
<evidence type="ECO:0000313" key="2">
    <source>
        <dbReference type="EMBL" id="SEM94859.1"/>
    </source>
</evidence>